<dbReference type="KEGG" id="hdf:AArcSl_2009"/>
<dbReference type="GO" id="GO:0005829">
    <property type="term" value="C:cytosol"/>
    <property type="evidence" value="ECO:0007669"/>
    <property type="project" value="TreeGrafter"/>
</dbReference>
<dbReference type="InterPro" id="IPR029753">
    <property type="entry name" value="D-isomer_DH_CS"/>
</dbReference>
<dbReference type="InterPro" id="IPR006139">
    <property type="entry name" value="D-isomer_2_OHA_DH_cat_dom"/>
</dbReference>
<dbReference type="SUPFAM" id="SSF52283">
    <property type="entry name" value="Formate/glycerate dehydrogenase catalytic domain-like"/>
    <property type="match status" value="1"/>
</dbReference>
<dbReference type="Gene3D" id="3.40.50.720">
    <property type="entry name" value="NAD(P)-binding Rossmann-like Domain"/>
    <property type="match status" value="2"/>
</dbReference>
<proteinExistence type="inferred from homology"/>
<dbReference type="RefSeq" id="WP_119818541.1">
    <property type="nucleotide sequence ID" value="NZ_CP025066.1"/>
</dbReference>
<dbReference type="EC" id="1.1.1.26" evidence="7"/>
<evidence type="ECO:0000256" key="2">
    <source>
        <dbReference type="ARBA" id="ARBA00023002"/>
    </source>
</evidence>
<dbReference type="AlphaFoldDB" id="A0A343TKL2"/>
<comment type="similarity">
    <text evidence="1 4">Belongs to the D-isomer specific 2-hydroxyacid dehydrogenase family.</text>
</comment>
<organism evidence="7 8">
    <name type="scientific">Halalkaliarchaeum desulfuricum</name>
    <dbReference type="NCBI Taxonomy" id="2055893"/>
    <lineage>
        <taxon>Archaea</taxon>
        <taxon>Methanobacteriati</taxon>
        <taxon>Methanobacteriota</taxon>
        <taxon>Stenosarchaea group</taxon>
        <taxon>Halobacteria</taxon>
        <taxon>Halobacteriales</taxon>
        <taxon>Haloferacaceae</taxon>
        <taxon>Halalkaliarchaeum</taxon>
    </lineage>
</organism>
<feature type="domain" description="D-isomer specific 2-hydroxyacid dehydrogenase NAD-binding" evidence="6">
    <location>
        <begin position="114"/>
        <end position="298"/>
    </location>
</feature>
<dbReference type="FunFam" id="3.40.50.720:FF:000462">
    <property type="entry name" value="Glyoxylate reductase (NADP+)"/>
    <property type="match status" value="1"/>
</dbReference>
<dbReference type="GO" id="GO:0047964">
    <property type="term" value="F:glyoxylate reductase (NADH) activity"/>
    <property type="evidence" value="ECO:0007669"/>
    <property type="project" value="UniProtKB-EC"/>
</dbReference>
<dbReference type="PROSITE" id="PS00671">
    <property type="entry name" value="D_2_HYDROXYACID_DH_3"/>
    <property type="match status" value="1"/>
</dbReference>
<dbReference type="OrthoDB" id="34275at2157"/>
<dbReference type="GO" id="GO:0030267">
    <property type="term" value="F:glyoxylate reductase (NADPH) activity"/>
    <property type="evidence" value="ECO:0007669"/>
    <property type="project" value="TreeGrafter"/>
</dbReference>
<dbReference type="PANTHER" id="PTHR10996">
    <property type="entry name" value="2-HYDROXYACID DEHYDROGENASE-RELATED"/>
    <property type="match status" value="1"/>
</dbReference>
<dbReference type="GeneID" id="37878361"/>
<sequence length="334" mass="35878">MSEQPTVYVTRQIPDAGLELLEESCELHVWDGKLPPSKDHIIERLAELEADGLLCLLSDDIDGEVMDASPNLDVVSTFSVGYDHVNIDDAEERGIAVGHTPGVLSETTADFAWALLMTTARRTVEGQEYVLDGEWETWGPKLLTGPDVHGATLGVIGLGNIGAAVARRAGGFGMEVLYADVGPNEEAEAELAAAGVDVTYVDQNELLDHSDFVTLHVPLFESTHHLISEAELRRMKEGAILINTSRGPIVDTDALDTALSEGWIERAGLDVTDPEPLPADHEITRHVPERLVVTPHIASASIGTRNKMATMAAENLLAGVAGEDLPNSALDDRS</sequence>
<evidence type="ECO:0000256" key="4">
    <source>
        <dbReference type="RuleBase" id="RU003719"/>
    </source>
</evidence>
<dbReference type="EMBL" id="CP025066">
    <property type="protein sequence ID" value="AUX09634.1"/>
    <property type="molecule type" value="Genomic_DNA"/>
</dbReference>
<dbReference type="Pfam" id="PF00389">
    <property type="entry name" value="2-Hacid_dh"/>
    <property type="match status" value="1"/>
</dbReference>
<keyword evidence="2 4" id="KW-0560">Oxidoreductase</keyword>
<dbReference type="InterPro" id="IPR050223">
    <property type="entry name" value="D-isomer_2-hydroxyacid_DH"/>
</dbReference>
<evidence type="ECO:0000259" key="5">
    <source>
        <dbReference type="Pfam" id="PF00389"/>
    </source>
</evidence>
<dbReference type="Pfam" id="PF02826">
    <property type="entry name" value="2-Hacid_dh_C"/>
    <property type="match status" value="1"/>
</dbReference>
<evidence type="ECO:0000256" key="1">
    <source>
        <dbReference type="ARBA" id="ARBA00005854"/>
    </source>
</evidence>
<dbReference type="GO" id="GO:0051287">
    <property type="term" value="F:NAD binding"/>
    <property type="evidence" value="ECO:0007669"/>
    <property type="project" value="InterPro"/>
</dbReference>
<accession>A0A343TKL2</accession>
<dbReference type="CDD" id="cd05301">
    <property type="entry name" value="GDH"/>
    <property type="match status" value="1"/>
</dbReference>
<dbReference type="GO" id="GO:0016618">
    <property type="term" value="F:hydroxypyruvate reductase [NAD(P)H] activity"/>
    <property type="evidence" value="ECO:0007669"/>
    <property type="project" value="TreeGrafter"/>
</dbReference>
<evidence type="ECO:0000259" key="6">
    <source>
        <dbReference type="Pfam" id="PF02826"/>
    </source>
</evidence>
<dbReference type="PROSITE" id="PS00670">
    <property type="entry name" value="D_2_HYDROXYACID_DH_2"/>
    <property type="match status" value="1"/>
</dbReference>
<evidence type="ECO:0000313" key="8">
    <source>
        <dbReference type="Proteomes" id="UP000263012"/>
    </source>
</evidence>
<dbReference type="InterPro" id="IPR006140">
    <property type="entry name" value="D-isomer_DH_NAD-bd"/>
</dbReference>
<name>A0A343TKL2_9EURY</name>
<dbReference type="InterPro" id="IPR036291">
    <property type="entry name" value="NAD(P)-bd_dom_sf"/>
</dbReference>
<keyword evidence="3" id="KW-0520">NAD</keyword>
<evidence type="ECO:0000313" key="7">
    <source>
        <dbReference type="EMBL" id="AUX09634.1"/>
    </source>
</evidence>
<gene>
    <name evidence="7" type="primary">gyaR</name>
    <name evidence="7" type="ORF">AArcSl_2009</name>
</gene>
<dbReference type="Proteomes" id="UP000263012">
    <property type="component" value="Chromosome"/>
</dbReference>
<keyword evidence="8" id="KW-1185">Reference proteome</keyword>
<evidence type="ECO:0000256" key="3">
    <source>
        <dbReference type="ARBA" id="ARBA00023027"/>
    </source>
</evidence>
<feature type="domain" description="D-isomer specific 2-hydroxyacid dehydrogenase catalytic" evidence="5">
    <location>
        <begin position="7"/>
        <end position="327"/>
    </location>
</feature>
<dbReference type="PANTHER" id="PTHR10996:SF257">
    <property type="entry name" value="GLYOXYLATE REDUCTASE 1"/>
    <property type="match status" value="1"/>
</dbReference>
<dbReference type="SUPFAM" id="SSF51735">
    <property type="entry name" value="NAD(P)-binding Rossmann-fold domains"/>
    <property type="match status" value="1"/>
</dbReference>
<protein>
    <submittedName>
        <fullName evidence="7">Glyoxylate reductase</fullName>
        <ecNumber evidence="7">1.1.1.26</ecNumber>
    </submittedName>
</protein>
<reference evidence="8" key="1">
    <citation type="submission" date="2017-11" db="EMBL/GenBank/DDBJ databases">
        <title>Phenotypic and genomic properties of facultatively anaerobic sulfur-reducing natronoarchaea from hypersaline soda lakes.</title>
        <authorList>
            <person name="Sorokin D.Y."/>
            <person name="Kublanov I.V."/>
            <person name="Roman P."/>
            <person name="Sinninghe Damste J.S."/>
            <person name="Golyshin P.N."/>
            <person name="Rojo D."/>
            <person name="Ciordia S."/>
            <person name="Mena M.D.C."/>
            <person name="Ferrer M."/>
            <person name="Messina E."/>
            <person name="Smedile F."/>
            <person name="La Spada G."/>
            <person name="La Cono V."/>
            <person name="Yakimov M.M."/>
        </authorList>
    </citation>
    <scope>NUCLEOTIDE SEQUENCE [LARGE SCALE GENOMIC DNA]</scope>
    <source>
        <strain evidence="8">AArc-Sl</strain>
    </source>
</reference>